<name>A0AAE4CTM4_9ACTN</name>
<evidence type="ECO:0000313" key="5">
    <source>
        <dbReference type="EMBL" id="MDR7320834.1"/>
    </source>
</evidence>
<dbReference type="RefSeq" id="WP_310409495.1">
    <property type="nucleotide sequence ID" value="NZ_JAVDYC010000001.1"/>
</dbReference>
<sequence length="225" mass="24568">MSTATVRDRLFLLAHDNDHDLAPHIRPDLLDFGLAGATLIDLLLDGWIQVYDGTIWLTSATGLPGDIIGDRTLQHLFTRTSPRPVRDVLYEISPTMYARTRAILIADGTIRERRRRFRGPAYRISDPRAAGVPRAGVRAVVLAAAERKPLTRLAGTDALAALVNAVHLYPPLHLDLRDAQIRSLLNLNTRAIAVRARPGAPARAIPFIAGCVEDAVAEHAVAVYG</sequence>
<dbReference type="InterPro" id="IPR008628">
    <property type="entry name" value="GPP34-like"/>
</dbReference>
<dbReference type="Pfam" id="PF05719">
    <property type="entry name" value="GPP34"/>
    <property type="match status" value="1"/>
</dbReference>
<evidence type="ECO:0000256" key="2">
    <source>
        <dbReference type="ARBA" id="ARBA00023034"/>
    </source>
</evidence>
<dbReference type="EMBL" id="JAVDYC010000001">
    <property type="protein sequence ID" value="MDR7320834.1"/>
    <property type="molecule type" value="Genomic_DNA"/>
</dbReference>
<comment type="caution">
    <text evidence="5">The sequence shown here is derived from an EMBL/GenBank/DDBJ whole genome shotgun (WGS) entry which is preliminary data.</text>
</comment>
<dbReference type="Gene3D" id="1.10.3630.10">
    <property type="entry name" value="yeast vps74-n-term truncation variant domain like"/>
    <property type="match status" value="1"/>
</dbReference>
<proteinExistence type="predicted"/>
<dbReference type="Proteomes" id="UP001183629">
    <property type="component" value="Unassembled WGS sequence"/>
</dbReference>
<gene>
    <name evidence="5" type="ORF">J2S44_001084</name>
</gene>
<dbReference type="AlphaFoldDB" id="A0AAE4CTM4"/>
<dbReference type="InterPro" id="IPR038261">
    <property type="entry name" value="GPP34-like_sf"/>
</dbReference>
<comment type="subcellular location">
    <subcellularLocation>
        <location evidence="1">Golgi apparatus membrane</location>
        <topology evidence="1">Peripheral membrane protein</topology>
        <orientation evidence="1">Cytoplasmic side</orientation>
    </subcellularLocation>
</comment>
<keyword evidence="2" id="KW-0333">Golgi apparatus</keyword>
<protein>
    <recommendedName>
        <fullName evidence="7">Golgi phosphoprotein 3 GPP34</fullName>
    </recommendedName>
</protein>
<keyword evidence="6" id="KW-1185">Reference proteome</keyword>
<evidence type="ECO:0000256" key="4">
    <source>
        <dbReference type="ARBA" id="ARBA00023136"/>
    </source>
</evidence>
<reference evidence="5 6" key="1">
    <citation type="submission" date="2023-07" db="EMBL/GenBank/DDBJ databases">
        <title>Sequencing the genomes of 1000 actinobacteria strains.</title>
        <authorList>
            <person name="Klenk H.-P."/>
        </authorList>
    </citation>
    <scope>NUCLEOTIDE SEQUENCE [LARGE SCALE GENOMIC DNA]</scope>
    <source>
        <strain evidence="5 6">DSM 44711</strain>
    </source>
</reference>
<keyword evidence="4" id="KW-0472">Membrane</keyword>
<evidence type="ECO:0000256" key="1">
    <source>
        <dbReference type="ARBA" id="ARBA00004255"/>
    </source>
</evidence>
<dbReference type="GO" id="GO:0012505">
    <property type="term" value="C:endomembrane system"/>
    <property type="evidence" value="ECO:0007669"/>
    <property type="project" value="UniProtKB-ARBA"/>
</dbReference>
<accession>A0AAE4CTM4</accession>
<evidence type="ECO:0000313" key="6">
    <source>
        <dbReference type="Proteomes" id="UP001183629"/>
    </source>
</evidence>
<dbReference type="GO" id="GO:0070273">
    <property type="term" value="F:phosphatidylinositol-4-phosphate binding"/>
    <property type="evidence" value="ECO:0007669"/>
    <property type="project" value="InterPro"/>
</dbReference>
<evidence type="ECO:0000256" key="3">
    <source>
        <dbReference type="ARBA" id="ARBA00023121"/>
    </source>
</evidence>
<dbReference type="GO" id="GO:0005737">
    <property type="term" value="C:cytoplasm"/>
    <property type="evidence" value="ECO:0007669"/>
    <property type="project" value="UniProtKB-ARBA"/>
</dbReference>
<keyword evidence="3" id="KW-0446">Lipid-binding</keyword>
<organism evidence="5 6">
    <name type="scientific">Catenuloplanes niger</name>
    <dbReference type="NCBI Taxonomy" id="587534"/>
    <lineage>
        <taxon>Bacteria</taxon>
        <taxon>Bacillati</taxon>
        <taxon>Actinomycetota</taxon>
        <taxon>Actinomycetes</taxon>
        <taxon>Micromonosporales</taxon>
        <taxon>Micromonosporaceae</taxon>
        <taxon>Catenuloplanes</taxon>
    </lineage>
</organism>
<evidence type="ECO:0008006" key="7">
    <source>
        <dbReference type="Google" id="ProtNLM"/>
    </source>
</evidence>